<dbReference type="EMBL" id="MU251754">
    <property type="protein sequence ID" value="KAG9229559.1"/>
    <property type="molecule type" value="Genomic_DNA"/>
</dbReference>
<dbReference type="SUPFAM" id="SSF81383">
    <property type="entry name" value="F-box domain"/>
    <property type="match status" value="1"/>
</dbReference>
<evidence type="ECO:0000259" key="2">
    <source>
        <dbReference type="PROSITE" id="PS50181"/>
    </source>
</evidence>
<dbReference type="Proteomes" id="UP000824998">
    <property type="component" value="Unassembled WGS sequence"/>
</dbReference>
<comment type="caution">
    <text evidence="3">The sequence shown here is derived from an EMBL/GenBank/DDBJ whole genome shotgun (WGS) entry which is preliminary data.</text>
</comment>
<feature type="domain" description="F-box" evidence="2">
    <location>
        <begin position="1"/>
        <end position="47"/>
    </location>
</feature>
<sequence length="743" mass="84153">MLGLVALPYEVLSIIAESLNIDDFFNLGISCKVLHFLILDDSLAKKVILKKIPHSPEAIRARNGSKSYAKALRRAAKRRNGISTAYPYTVSTVGFCDAYLYCKGTLCYALDESVRILDLHNSSDHEIVVSIPGLISEALPNVMQQGSGDFQVMYYADRIVSCLWETSLTAWLVAFNLESGDILVAEELDSIERLFVRHNGEYLYYGNHSEIDRDGHKKWSIYGYDFCARKWFPEKVYLSEMAGYDIGSTVCFEFYENYFYALSNQTSFEVEEIDWTSFYHCYRFPLDSPAKSLLEMTNEEDMWRRQHQEGPIDDRWMSLQLDVDECSGELKIVESRKEWYVGSSQSQRNYYTTDIIFPKADEEGSLYGTYQVGSECKQTDFIESPILDNASASFPTSYSGSSTQSQSVSQTEATASSSTATTPYTPHPLFDNNRLPNSQLLRLRKKENNPHYLDAPLRCAHKTHYGDDGSVYPTFTIVKTRIRTYFRSCNTFMDVVDDPLASDWKSTQRLRLRAGSRRLGSPLLDKTGLLRACSSDIQTAQDELYVNQGIRYWPDLHDSNYDPELEEVYTLLNPPSHLGEVAGTADDRSFVYVTGPRDKPRALIFVGFDAGIRLKGLRRWSKLEKKSPGVGEGPHVDGTPTACAVGASLDPRENDRNVAFERKGKEREGVVECIHVDIAPTTQCPPSQPHLVDMEAMICTDGATFSNRLTRDDRNSWIWQEKPMYQDIHMGLNFGKAPYLGSA</sequence>
<dbReference type="InterPro" id="IPR036047">
    <property type="entry name" value="F-box-like_dom_sf"/>
</dbReference>
<dbReference type="PROSITE" id="PS50181">
    <property type="entry name" value="FBOX"/>
    <property type="match status" value="1"/>
</dbReference>
<dbReference type="InterPro" id="IPR001810">
    <property type="entry name" value="F-box_dom"/>
</dbReference>
<accession>A0A9P8C0S4</accession>
<dbReference type="AlphaFoldDB" id="A0A9P8C0S4"/>
<evidence type="ECO:0000313" key="4">
    <source>
        <dbReference type="Proteomes" id="UP000824998"/>
    </source>
</evidence>
<organism evidence="3 4">
    <name type="scientific">Amylocarpus encephaloides</name>
    <dbReference type="NCBI Taxonomy" id="45428"/>
    <lineage>
        <taxon>Eukaryota</taxon>
        <taxon>Fungi</taxon>
        <taxon>Dikarya</taxon>
        <taxon>Ascomycota</taxon>
        <taxon>Pezizomycotina</taxon>
        <taxon>Leotiomycetes</taxon>
        <taxon>Helotiales</taxon>
        <taxon>Helotiales incertae sedis</taxon>
        <taxon>Amylocarpus</taxon>
    </lineage>
</organism>
<protein>
    <recommendedName>
        <fullName evidence="2">F-box domain-containing protein</fullName>
    </recommendedName>
</protein>
<keyword evidence="4" id="KW-1185">Reference proteome</keyword>
<evidence type="ECO:0000313" key="3">
    <source>
        <dbReference type="EMBL" id="KAG9229559.1"/>
    </source>
</evidence>
<gene>
    <name evidence="3" type="ORF">BJ875DRAFT_187189</name>
</gene>
<reference evidence="3" key="1">
    <citation type="journal article" date="2021" name="IMA Fungus">
        <title>Genomic characterization of three marine fungi, including Emericellopsis atlantica sp. nov. with signatures of a generalist lifestyle and marine biomass degradation.</title>
        <authorList>
            <person name="Hagestad O.C."/>
            <person name="Hou L."/>
            <person name="Andersen J.H."/>
            <person name="Hansen E.H."/>
            <person name="Altermark B."/>
            <person name="Li C."/>
            <person name="Kuhnert E."/>
            <person name="Cox R.J."/>
            <person name="Crous P.W."/>
            <person name="Spatafora J.W."/>
            <person name="Lail K."/>
            <person name="Amirebrahimi M."/>
            <person name="Lipzen A."/>
            <person name="Pangilinan J."/>
            <person name="Andreopoulos W."/>
            <person name="Hayes R.D."/>
            <person name="Ng V."/>
            <person name="Grigoriev I.V."/>
            <person name="Jackson S.A."/>
            <person name="Sutton T.D.S."/>
            <person name="Dobson A.D.W."/>
            <person name="Rama T."/>
        </authorList>
    </citation>
    <scope>NUCLEOTIDE SEQUENCE</scope>
    <source>
        <strain evidence="3">TRa018bII</strain>
    </source>
</reference>
<feature type="region of interest" description="Disordered" evidence="1">
    <location>
        <begin position="394"/>
        <end position="434"/>
    </location>
</feature>
<evidence type="ECO:0000256" key="1">
    <source>
        <dbReference type="SAM" id="MobiDB-lite"/>
    </source>
</evidence>
<dbReference type="OrthoDB" id="5359231at2759"/>
<feature type="compositionally biased region" description="Low complexity" evidence="1">
    <location>
        <begin position="394"/>
        <end position="422"/>
    </location>
</feature>
<name>A0A9P8C0S4_9HELO</name>
<proteinExistence type="predicted"/>